<dbReference type="AlphaFoldDB" id="A0A0F7VUR7"/>
<dbReference type="EMBL" id="LN831790">
    <property type="protein sequence ID" value="CQR60721.1"/>
    <property type="molecule type" value="Genomic_DNA"/>
</dbReference>
<keyword evidence="1" id="KW-0812">Transmembrane</keyword>
<feature type="transmembrane region" description="Helical" evidence="1">
    <location>
        <begin position="9"/>
        <end position="28"/>
    </location>
</feature>
<protein>
    <submittedName>
        <fullName evidence="2">Uncharacterized protein</fullName>
    </submittedName>
</protein>
<sequence>MSISPAKKLAWFVAVGTVFGLFCIILGAQSRNYFLLGAGGLAAIGGFSLILMAIVRQGSRK</sequence>
<gene>
    <name evidence="2" type="primary">sle_12590</name>
</gene>
<evidence type="ECO:0000256" key="1">
    <source>
        <dbReference type="SAM" id="Phobius"/>
    </source>
</evidence>
<feature type="transmembrane region" description="Helical" evidence="1">
    <location>
        <begin position="34"/>
        <end position="55"/>
    </location>
</feature>
<name>A0A0F7VUR7_STRLW</name>
<organism evidence="2 3">
    <name type="scientific">Streptomyces leeuwenhoekii</name>
    <dbReference type="NCBI Taxonomy" id="1437453"/>
    <lineage>
        <taxon>Bacteria</taxon>
        <taxon>Bacillati</taxon>
        <taxon>Actinomycetota</taxon>
        <taxon>Actinomycetes</taxon>
        <taxon>Kitasatosporales</taxon>
        <taxon>Streptomycetaceae</taxon>
        <taxon>Streptomyces</taxon>
    </lineage>
</organism>
<keyword evidence="1" id="KW-1133">Transmembrane helix</keyword>
<accession>A0A0F7VUR7</accession>
<keyword evidence="1" id="KW-0472">Membrane</keyword>
<dbReference type="KEGG" id="sle:sle_12590"/>
<evidence type="ECO:0000313" key="3">
    <source>
        <dbReference type="Proteomes" id="UP000035016"/>
    </source>
</evidence>
<dbReference type="Proteomes" id="UP000035016">
    <property type="component" value="Chromosome Chromosome"/>
</dbReference>
<reference evidence="2 3" key="1">
    <citation type="submission" date="2015-02" db="EMBL/GenBank/DDBJ databases">
        <authorList>
            <person name="Gomez-Escribano P.J."/>
        </authorList>
    </citation>
    <scope>NUCLEOTIDE SEQUENCE [LARGE SCALE GENOMIC DNA]</scope>
    <source>
        <strain evidence="3">C34 (DSM 42122 / NRRL B-24963)</strain>
    </source>
</reference>
<evidence type="ECO:0000313" key="2">
    <source>
        <dbReference type="EMBL" id="CQR60721.1"/>
    </source>
</evidence>
<proteinExistence type="predicted"/>